<dbReference type="PROSITE" id="PS50142">
    <property type="entry name" value="RNASE_3_2"/>
    <property type="match status" value="1"/>
</dbReference>
<keyword evidence="8 13" id="KW-0255">Endonuclease</keyword>
<evidence type="ECO:0000259" key="15">
    <source>
        <dbReference type="PROSITE" id="PS50142"/>
    </source>
</evidence>
<dbReference type="Gene3D" id="1.10.1520.10">
    <property type="entry name" value="Ribonuclease III domain"/>
    <property type="match status" value="1"/>
</dbReference>
<name>A0AAJ1UWX0_9MOLU</name>
<evidence type="ECO:0000256" key="12">
    <source>
        <dbReference type="ARBA" id="ARBA00049596"/>
    </source>
</evidence>
<keyword evidence="13" id="KW-0963">Cytoplasm</keyword>
<evidence type="ECO:0000256" key="2">
    <source>
        <dbReference type="ARBA" id="ARBA00010183"/>
    </source>
</evidence>
<evidence type="ECO:0000259" key="14">
    <source>
        <dbReference type="PROSITE" id="PS50137"/>
    </source>
</evidence>
<sequence>MNLNNSEKLYIPRLLAFLDKFKIKPKNITLYITAFTHGSYINNHKKVKSYELLEFIGDSIINLYSSKLIFNYLMKNKNYNPGIATELRSNIVKNQTLADLALNNNMQDLLRHEISDLEISNKNKIFGDIFEALVGAIYYDQGSEEVYNYLNIILKPTIKQEFLEINNNKSHPKSMFQTLVQSNKKIGIIKYFTHEVIIDKKVMFESTLSVSGMIFGVGIGKTKRDAETQAAILGLKKYTQNTN</sequence>
<evidence type="ECO:0000256" key="3">
    <source>
        <dbReference type="ARBA" id="ARBA00022552"/>
    </source>
</evidence>
<keyword evidence="5 13" id="KW-0819">tRNA processing</keyword>
<dbReference type="EMBL" id="JASDDP010000015">
    <property type="protein sequence ID" value="MDJ1645775.1"/>
    <property type="molecule type" value="Genomic_DNA"/>
</dbReference>
<dbReference type="SUPFAM" id="SSF69065">
    <property type="entry name" value="RNase III domain-like"/>
    <property type="match status" value="1"/>
</dbReference>
<accession>A0AAJ1UWX0</accession>
<keyword evidence="10 13" id="KW-0460">Magnesium</keyword>
<evidence type="ECO:0000313" key="17">
    <source>
        <dbReference type="Proteomes" id="UP001224428"/>
    </source>
</evidence>
<comment type="similarity">
    <text evidence="2">Belongs to the ribonuclease III family.</text>
</comment>
<dbReference type="PANTHER" id="PTHR14950:SF37">
    <property type="entry name" value="ENDORIBONUCLEASE DICER"/>
    <property type="match status" value="1"/>
</dbReference>
<evidence type="ECO:0000256" key="7">
    <source>
        <dbReference type="ARBA" id="ARBA00022723"/>
    </source>
</evidence>
<comment type="subcellular location">
    <subcellularLocation>
        <location evidence="13">Cytoplasm</location>
    </subcellularLocation>
</comment>
<dbReference type="GO" id="GO:0006364">
    <property type="term" value="P:rRNA processing"/>
    <property type="evidence" value="ECO:0007669"/>
    <property type="project" value="UniProtKB-UniRule"/>
</dbReference>
<evidence type="ECO:0000256" key="11">
    <source>
        <dbReference type="ARBA" id="ARBA00022884"/>
    </source>
</evidence>
<dbReference type="Pfam" id="PF14622">
    <property type="entry name" value="Ribonucleas_3_3"/>
    <property type="match status" value="1"/>
</dbReference>
<comment type="caution">
    <text evidence="16">The sequence shown here is derived from an EMBL/GenBank/DDBJ whole genome shotgun (WGS) entry which is preliminary data.</text>
</comment>
<dbReference type="Pfam" id="PF00035">
    <property type="entry name" value="dsrm"/>
    <property type="match status" value="1"/>
</dbReference>
<dbReference type="GO" id="GO:0046872">
    <property type="term" value="F:metal ion binding"/>
    <property type="evidence" value="ECO:0007669"/>
    <property type="project" value="UniProtKB-KW"/>
</dbReference>
<feature type="binding site" evidence="13">
    <location>
        <position position="128"/>
    </location>
    <ligand>
        <name>Mg(2+)</name>
        <dbReference type="ChEBI" id="CHEBI:18420"/>
    </ligand>
</feature>
<evidence type="ECO:0000313" key="16">
    <source>
        <dbReference type="EMBL" id="MDJ1645775.1"/>
    </source>
</evidence>
<comment type="subunit">
    <text evidence="13">Homodimer.</text>
</comment>
<dbReference type="GO" id="GO:0019843">
    <property type="term" value="F:rRNA binding"/>
    <property type="evidence" value="ECO:0007669"/>
    <property type="project" value="UniProtKB-KW"/>
</dbReference>
<evidence type="ECO:0000256" key="8">
    <source>
        <dbReference type="ARBA" id="ARBA00022759"/>
    </source>
</evidence>
<organism evidence="16 17">
    <name type="scientific">Mycoplasma phocimorsus</name>
    <dbReference type="NCBI Taxonomy" id="3045839"/>
    <lineage>
        <taxon>Bacteria</taxon>
        <taxon>Bacillati</taxon>
        <taxon>Mycoplasmatota</taxon>
        <taxon>Mollicutes</taxon>
        <taxon>Mycoplasmataceae</taxon>
        <taxon>Mycoplasma</taxon>
    </lineage>
</organism>
<dbReference type="GO" id="GO:0005737">
    <property type="term" value="C:cytoplasm"/>
    <property type="evidence" value="ECO:0007669"/>
    <property type="project" value="UniProtKB-SubCell"/>
</dbReference>
<keyword evidence="3 13" id="KW-0698">rRNA processing</keyword>
<comment type="function">
    <text evidence="12 13">Digests double-stranded RNA. Involved in the processing of primary rRNA transcript to yield the immediate precursors to the large and small rRNAs (23S and 16S). Processes some mRNAs, and tRNAs when they are encoded in the rRNA operon. Processes pre-crRNA and tracrRNA of type II CRISPR loci if present in the organism.</text>
</comment>
<dbReference type="GO" id="GO:0004525">
    <property type="term" value="F:ribonuclease III activity"/>
    <property type="evidence" value="ECO:0007669"/>
    <property type="project" value="UniProtKB-UniRule"/>
</dbReference>
<evidence type="ECO:0000256" key="9">
    <source>
        <dbReference type="ARBA" id="ARBA00022801"/>
    </source>
</evidence>
<dbReference type="SMART" id="SM00535">
    <property type="entry name" value="RIBOc"/>
    <property type="match status" value="1"/>
</dbReference>
<dbReference type="EC" id="3.1.26.3" evidence="13"/>
<feature type="domain" description="DRBM" evidence="14">
    <location>
        <begin position="171"/>
        <end position="240"/>
    </location>
</feature>
<feature type="active site" evidence="13">
    <location>
        <position position="131"/>
    </location>
</feature>
<reference evidence="16" key="1">
    <citation type="submission" date="2023-05" db="EMBL/GenBank/DDBJ databases">
        <title>Mycoplasma phocimorsus sp. nov., isolated from Scandinavian patients with seal finger or septic arthritis after contact with seals.</title>
        <authorList>
            <person name="Skafte-Holm A."/>
            <person name="Pedersen T.R."/>
            <person name="Froelund M."/>
            <person name="Stegger M."/>
            <person name="Qvortrup K."/>
            <person name="Michaels D.L."/>
            <person name="Brown D.R."/>
            <person name="Jensen J.S."/>
        </authorList>
    </citation>
    <scope>NUCLEOTIDE SEQUENCE</scope>
    <source>
        <strain evidence="16">M5725</strain>
    </source>
</reference>
<keyword evidence="7 13" id="KW-0479">Metal-binding</keyword>
<keyword evidence="9 13" id="KW-0378">Hydrolase</keyword>
<dbReference type="AlphaFoldDB" id="A0AAJ1UWX0"/>
<comment type="cofactor">
    <cofactor evidence="13">
        <name>Mg(2+)</name>
        <dbReference type="ChEBI" id="CHEBI:18420"/>
    </cofactor>
</comment>
<dbReference type="SUPFAM" id="SSF54768">
    <property type="entry name" value="dsRNA-binding domain-like"/>
    <property type="match status" value="1"/>
</dbReference>
<dbReference type="InterPro" id="IPR000999">
    <property type="entry name" value="RNase_III_dom"/>
</dbReference>
<dbReference type="InterPro" id="IPR011907">
    <property type="entry name" value="RNase_III"/>
</dbReference>
<dbReference type="HAMAP" id="MF_00104">
    <property type="entry name" value="RNase_III"/>
    <property type="match status" value="1"/>
</dbReference>
<dbReference type="InterPro" id="IPR036389">
    <property type="entry name" value="RNase_III_sf"/>
</dbReference>
<protein>
    <recommendedName>
        <fullName evidence="13">Ribonuclease 3</fullName>
        <ecNumber evidence="13">3.1.26.3</ecNumber>
    </recommendedName>
    <alternativeName>
        <fullName evidence="13">Ribonuclease III</fullName>
        <shortName evidence="13">RNase III</shortName>
    </alternativeName>
</protein>
<evidence type="ECO:0000256" key="5">
    <source>
        <dbReference type="ARBA" id="ARBA00022694"/>
    </source>
</evidence>
<dbReference type="GO" id="GO:0008033">
    <property type="term" value="P:tRNA processing"/>
    <property type="evidence" value="ECO:0007669"/>
    <property type="project" value="UniProtKB-KW"/>
</dbReference>
<dbReference type="Proteomes" id="UP001224428">
    <property type="component" value="Unassembled WGS sequence"/>
</dbReference>
<evidence type="ECO:0000256" key="10">
    <source>
        <dbReference type="ARBA" id="ARBA00022842"/>
    </source>
</evidence>
<dbReference type="PROSITE" id="PS50137">
    <property type="entry name" value="DS_RBD"/>
    <property type="match status" value="1"/>
</dbReference>
<keyword evidence="6 13" id="KW-0540">Nuclease</keyword>
<dbReference type="InterPro" id="IPR014720">
    <property type="entry name" value="dsRBD_dom"/>
</dbReference>
<comment type="catalytic activity">
    <reaction evidence="1 13">
        <text>Endonucleolytic cleavage to 5'-phosphomonoester.</text>
        <dbReference type="EC" id="3.1.26.3"/>
    </reaction>
</comment>
<dbReference type="GO" id="GO:0006397">
    <property type="term" value="P:mRNA processing"/>
    <property type="evidence" value="ECO:0007669"/>
    <property type="project" value="UniProtKB-UniRule"/>
</dbReference>
<dbReference type="CDD" id="cd00593">
    <property type="entry name" value="RIBOc"/>
    <property type="match status" value="1"/>
</dbReference>
<keyword evidence="13" id="KW-0699">rRNA-binding</keyword>
<dbReference type="RefSeq" id="WP_283827245.1">
    <property type="nucleotide sequence ID" value="NZ_JASDDP010000015.1"/>
</dbReference>
<evidence type="ECO:0000256" key="6">
    <source>
        <dbReference type="ARBA" id="ARBA00022722"/>
    </source>
</evidence>
<evidence type="ECO:0000256" key="4">
    <source>
        <dbReference type="ARBA" id="ARBA00022664"/>
    </source>
</evidence>
<feature type="binding site" evidence="13">
    <location>
        <position position="131"/>
    </location>
    <ligand>
        <name>Mg(2+)</name>
        <dbReference type="ChEBI" id="CHEBI:18420"/>
    </ligand>
</feature>
<feature type="binding site" evidence="13">
    <location>
        <position position="54"/>
    </location>
    <ligand>
        <name>Mg(2+)</name>
        <dbReference type="ChEBI" id="CHEBI:18420"/>
    </ligand>
</feature>
<evidence type="ECO:0000256" key="1">
    <source>
        <dbReference type="ARBA" id="ARBA00000109"/>
    </source>
</evidence>
<gene>
    <name evidence="13" type="primary">rnc</name>
    <name evidence="16" type="ORF">QLQ80_01560</name>
</gene>
<keyword evidence="4 13" id="KW-0507">mRNA processing</keyword>
<feature type="domain" description="RNase III" evidence="15">
    <location>
        <begin position="14"/>
        <end position="142"/>
    </location>
</feature>
<keyword evidence="17" id="KW-1185">Reference proteome</keyword>
<evidence type="ECO:0000256" key="13">
    <source>
        <dbReference type="HAMAP-Rule" id="MF_00104"/>
    </source>
</evidence>
<keyword evidence="11 13" id="KW-0694">RNA-binding</keyword>
<proteinExistence type="inferred from homology"/>
<dbReference type="PANTHER" id="PTHR14950">
    <property type="entry name" value="DICER-RELATED"/>
    <property type="match status" value="1"/>
</dbReference>
<dbReference type="Gene3D" id="3.30.160.20">
    <property type="match status" value="1"/>
</dbReference>
<feature type="active site" evidence="13">
    <location>
        <position position="58"/>
    </location>
</feature>